<dbReference type="Gene3D" id="2.60.40.2240">
    <property type="entry name" value="Acyl-CoA thioester hydrolase/BAAT N-terminal domain"/>
    <property type="match status" value="1"/>
</dbReference>
<reference evidence="5 6" key="1">
    <citation type="submission" date="2018-11" db="EMBL/GenBank/DDBJ databases">
        <title>Sequencing the genomes of 1000 actinobacteria strains.</title>
        <authorList>
            <person name="Klenk H.-P."/>
        </authorList>
    </citation>
    <scope>NUCLEOTIDE SEQUENCE [LARGE SCALE GENOMIC DNA]</scope>
    <source>
        <strain evidence="5 6">DSM 44231</strain>
    </source>
</reference>
<evidence type="ECO:0000256" key="1">
    <source>
        <dbReference type="ARBA" id="ARBA00006538"/>
    </source>
</evidence>
<dbReference type="SUPFAM" id="SSF53474">
    <property type="entry name" value="alpha/beta-Hydrolases"/>
    <property type="match status" value="1"/>
</dbReference>
<protein>
    <submittedName>
        <fullName evidence="5">Acyl-CoA thioester hydrolase/bile acid acetyltransferase-like protein</fullName>
    </submittedName>
</protein>
<organism evidence="5 6">
    <name type="scientific">Saccharothrix texasensis</name>
    <dbReference type="NCBI Taxonomy" id="103734"/>
    <lineage>
        <taxon>Bacteria</taxon>
        <taxon>Bacillati</taxon>
        <taxon>Actinomycetota</taxon>
        <taxon>Actinomycetes</taxon>
        <taxon>Pseudonocardiales</taxon>
        <taxon>Pseudonocardiaceae</taxon>
        <taxon>Saccharothrix</taxon>
    </lineage>
</organism>
<evidence type="ECO:0000259" key="3">
    <source>
        <dbReference type="Pfam" id="PF04775"/>
    </source>
</evidence>
<dbReference type="Gene3D" id="3.40.50.1820">
    <property type="entry name" value="alpha/beta hydrolase"/>
    <property type="match status" value="1"/>
</dbReference>
<dbReference type="InterPro" id="IPR016662">
    <property type="entry name" value="Acyl-CoA_thioEstase_long-chain"/>
</dbReference>
<dbReference type="EMBL" id="RJKM01000001">
    <property type="protein sequence ID" value="ROP40445.1"/>
    <property type="molecule type" value="Genomic_DNA"/>
</dbReference>
<proteinExistence type="inferred from homology"/>
<dbReference type="InterPro" id="IPR029058">
    <property type="entry name" value="AB_hydrolase_fold"/>
</dbReference>
<dbReference type="Proteomes" id="UP000268727">
    <property type="component" value="Unassembled WGS sequence"/>
</dbReference>
<gene>
    <name evidence="5" type="ORF">EDD40_5857</name>
</gene>
<feature type="domain" description="BAAT/Acyl-CoA thioester hydrolase C-terminal" evidence="4">
    <location>
        <begin position="178"/>
        <end position="401"/>
    </location>
</feature>
<comment type="caution">
    <text evidence="5">The sequence shown here is derived from an EMBL/GenBank/DDBJ whole genome shotgun (WGS) entry which is preliminary data.</text>
</comment>
<dbReference type="GO" id="GO:0006637">
    <property type="term" value="P:acyl-CoA metabolic process"/>
    <property type="evidence" value="ECO:0007669"/>
    <property type="project" value="InterPro"/>
</dbReference>
<dbReference type="PANTHER" id="PTHR10824">
    <property type="entry name" value="ACYL-COENZYME A THIOESTERASE-RELATED"/>
    <property type="match status" value="1"/>
</dbReference>
<feature type="active site" description="Charge relay system" evidence="2">
    <location>
        <position position="203"/>
    </location>
</feature>
<accession>A0A3N1HD67</accession>
<evidence type="ECO:0000256" key="2">
    <source>
        <dbReference type="PIRSR" id="PIRSR016521-1"/>
    </source>
</evidence>
<feature type="domain" description="Acyl-CoA thioester hydrolase/bile acid-CoA amino acid N-acetyltransferase" evidence="3">
    <location>
        <begin position="14"/>
        <end position="113"/>
    </location>
</feature>
<dbReference type="OrthoDB" id="3189021at2"/>
<keyword evidence="5" id="KW-0808">Transferase</keyword>
<dbReference type="Pfam" id="PF04775">
    <property type="entry name" value="Bile_Hydr_Trans"/>
    <property type="match status" value="1"/>
</dbReference>
<dbReference type="RefSeq" id="WP_123745742.1">
    <property type="nucleotide sequence ID" value="NZ_RJKM01000001.1"/>
</dbReference>
<sequence length="402" mass="42199">MAEILVNPRRAPLDTALDVRVVDLPPGDRVEVRATTGDWSSAAVFLADERGVVDLTRHAPVEGDYAGVDPMGLFWSMTRTGEQSGPTVVEVVGVAEVELDRLAVPDGVRRTEVTENGLVGVLFEPDDDRTDRPGVLVLSGSEGGTHELDAALLAGHGFAALTLAHFGAPGVPDDLVEIPLEHFGAALEWLGARAGALGVVGGSRGGELALLVGATFPQVKAVVSVVGSGVVTQGIGPGTRLLQKLEHEAASWTWQGRPLPYLPYSIPDELRRRVVSGEPVPLGLAFDLTDGIPADTEIPVERIGGGVLLLSSGQDESWPCAELSEVALRRLEAHGHPHRHEHVVYPGAGHLIAGPPHRPSTDVVVPGPGVRFSTGGTPAATAAARADAWRRTVEFLSDQLGT</sequence>
<dbReference type="InterPro" id="IPR014940">
    <property type="entry name" value="BAAT_C"/>
</dbReference>
<keyword evidence="5" id="KW-0378">Hydrolase</keyword>
<evidence type="ECO:0000259" key="4">
    <source>
        <dbReference type="Pfam" id="PF08840"/>
    </source>
</evidence>
<comment type="similarity">
    <text evidence="1">Belongs to the C/M/P thioester hydrolase family.</text>
</comment>
<dbReference type="AlphaFoldDB" id="A0A3N1HD67"/>
<dbReference type="GO" id="GO:0006631">
    <property type="term" value="P:fatty acid metabolic process"/>
    <property type="evidence" value="ECO:0007669"/>
    <property type="project" value="TreeGrafter"/>
</dbReference>
<dbReference type="Pfam" id="PF08840">
    <property type="entry name" value="BAAT_C"/>
    <property type="match status" value="1"/>
</dbReference>
<dbReference type="PANTHER" id="PTHR10824:SF4">
    <property type="entry name" value="ACYL-COENZYME A THIOESTERASE 1-LIKE"/>
    <property type="match status" value="1"/>
</dbReference>
<keyword evidence="6" id="KW-1185">Reference proteome</keyword>
<dbReference type="PIRSF" id="PIRSF016521">
    <property type="entry name" value="Acyl-CoA_hydro"/>
    <property type="match status" value="1"/>
</dbReference>
<feature type="active site" description="Charge relay system" evidence="2">
    <location>
        <position position="315"/>
    </location>
</feature>
<dbReference type="GO" id="GO:0016740">
    <property type="term" value="F:transferase activity"/>
    <property type="evidence" value="ECO:0007669"/>
    <property type="project" value="UniProtKB-KW"/>
</dbReference>
<evidence type="ECO:0000313" key="6">
    <source>
        <dbReference type="Proteomes" id="UP000268727"/>
    </source>
</evidence>
<dbReference type="InterPro" id="IPR006862">
    <property type="entry name" value="Thio_Ohase/aa_AcTrfase"/>
</dbReference>
<feature type="active site" description="Charge relay system" evidence="2">
    <location>
        <position position="350"/>
    </location>
</feature>
<name>A0A3N1HD67_9PSEU</name>
<evidence type="ECO:0000313" key="5">
    <source>
        <dbReference type="EMBL" id="ROP40445.1"/>
    </source>
</evidence>
<dbReference type="InterPro" id="IPR042490">
    <property type="entry name" value="Thio_Ohase/BAAT_N"/>
</dbReference>
<dbReference type="GO" id="GO:0047617">
    <property type="term" value="F:fatty acyl-CoA hydrolase activity"/>
    <property type="evidence" value="ECO:0007669"/>
    <property type="project" value="TreeGrafter"/>
</dbReference>